<reference evidence="2 3" key="1">
    <citation type="submission" date="2016-10" db="EMBL/GenBank/DDBJ databases">
        <authorList>
            <person name="Varghese N."/>
            <person name="Submissions S."/>
        </authorList>
    </citation>
    <scope>NUCLEOTIDE SEQUENCE [LARGE SCALE GENOMIC DNA]</scope>
    <source>
        <strain evidence="2 3">DSM 21822</strain>
    </source>
</reference>
<dbReference type="AlphaFoldDB" id="A0A1I3V8X7"/>
<dbReference type="RefSeq" id="WP_149757527.1">
    <property type="nucleotide sequence ID" value="NZ_BSPE01000002.1"/>
</dbReference>
<dbReference type="InterPro" id="IPR009875">
    <property type="entry name" value="PilZ_domain"/>
</dbReference>
<evidence type="ECO:0000313" key="2">
    <source>
        <dbReference type="EMBL" id="SFJ91848.1"/>
    </source>
</evidence>
<dbReference type="GO" id="GO:0035438">
    <property type="term" value="F:cyclic-di-GMP binding"/>
    <property type="evidence" value="ECO:0007669"/>
    <property type="project" value="InterPro"/>
</dbReference>
<evidence type="ECO:0000259" key="1">
    <source>
        <dbReference type="Pfam" id="PF07238"/>
    </source>
</evidence>
<dbReference type="Proteomes" id="UP000323300">
    <property type="component" value="Unassembled WGS sequence"/>
</dbReference>
<dbReference type="EMBL" id="FOSL01000001">
    <property type="protein sequence ID" value="SFJ91848.1"/>
    <property type="molecule type" value="Genomic_DNA"/>
</dbReference>
<organism evidence="2 3">
    <name type="scientific">Neomesorhizobium albiziae</name>
    <dbReference type="NCBI Taxonomy" id="335020"/>
    <lineage>
        <taxon>Bacteria</taxon>
        <taxon>Pseudomonadati</taxon>
        <taxon>Pseudomonadota</taxon>
        <taxon>Alphaproteobacteria</taxon>
        <taxon>Hyphomicrobiales</taxon>
        <taxon>Phyllobacteriaceae</taxon>
        <taxon>Neomesorhizobium</taxon>
    </lineage>
</organism>
<sequence length="95" mass="10602">MHATEQAIGLEGRILADRRSEMRRRVLKGATLSFNRGFSTFEGTLRNQSERGGRLSFGEALAVPPTLELAIAGEDRPRTARVRWRSMTALGVEFI</sequence>
<name>A0A1I3V8X7_9HYPH</name>
<evidence type="ECO:0000313" key="3">
    <source>
        <dbReference type="Proteomes" id="UP000323300"/>
    </source>
</evidence>
<gene>
    <name evidence="2" type="ORF">SAMN04488498_101290</name>
</gene>
<accession>A0A1I3V8X7</accession>
<protein>
    <submittedName>
        <fullName evidence="2">PilZ domain-containing protein</fullName>
    </submittedName>
</protein>
<proteinExistence type="predicted"/>
<dbReference type="Pfam" id="PF07238">
    <property type="entry name" value="PilZ"/>
    <property type="match status" value="1"/>
</dbReference>
<keyword evidence="3" id="KW-1185">Reference proteome</keyword>
<dbReference type="OrthoDB" id="8084989at2"/>
<feature type="domain" description="PilZ" evidence="1">
    <location>
        <begin position="17"/>
        <end position="94"/>
    </location>
</feature>